<accession>A0A833RIA8</accession>
<comment type="caution">
    <text evidence="2">The sequence shown here is derived from an EMBL/GenBank/DDBJ whole genome shotgun (WGS) entry which is preliminary data.</text>
</comment>
<evidence type="ECO:0000313" key="3">
    <source>
        <dbReference type="Proteomes" id="UP000623129"/>
    </source>
</evidence>
<dbReference type="OrthoDB" id="914169at2759"/>
<organism evidence="2 3">
    <name type="scientific">Carex littledalei</name>
    <dbReference type="NCBI Taxonomy" id="544730"/>
    <lineage>
        <taxon>Eukaryota</taxon>
        <taxon>Viridiplantae</taxon>
        <taxon>Streptophyta</taxon>
        <taxon>Embryophyta</taxon>
        <taxon>Tracheophyta</taxon>
        <taxon>Spermatophyta</taxon>
        <taxon>Magnoliopsida</taxon>
        <taxon>Liliopsida</taxon>
        <taxon>Poales</taxon>
        <taxon>Cyperaceae</taxon>
        <taxon>Cyperoideae</taxon>
        <taxon>Cariceae</taxon>
        <taxon>Carex</taxon>
        <taxon>Carex subgen. Euthyceras</taxon>
    </lineage>
</organism>
<dbReference type="EMBL" id="SWLB01000007">
    <property type="protein sequence ID" value="KAF3336381.1"/>
    <property type="molecule type" value="Genomic_DNA"/>
</dbReference>
<dbReference type="InterPro" id="IPR004252">
    <property type="entry name" value="Probable_transposase_24"/>
</dbReference>
<evidence type="ECO:0000313" key="2">
    <source>
        <dbReference type="EMBL" id="KAF3336381.1"/>
    </source>
</evidence>
<feature type="compositionally biased region" description="Pro residues" evidence="1">
    <location>
        <begin position="87"/>
        <end position="116"/>
    </location>
</feature>
<keyword evidence="3" id="KW-1185">Reference proteome</keyword>
<reference evidence="2" key="1">
    <citation type="submission" date="2020-01" db="EMBL/GenBank/DDBJ databases">
        <title>Genome sequence of Kobresia littledalei, the first chromosome-level genome in the family Cyperaceae.</title>
        <authorList>
            <person name="Qu G."/>
        </authorList>
    </citation>
    <scope>NUCLEOTIDE SEQUENCE</scope>
    <source>
        <strain evidence="2">C.B.Clarke</strain>
        <tissue evidence="2">Leaf</tissue>
    </source>
</reference>
<gene>
    <name evidence="2" type="ORF">FCM35_KLT18967</name>
</gene>
<dbReference type="Proteomes" id="UP000623129">
    <property type="component" value="Unassembled WGS sequence"/>
</dbReference>
<evidence type="ECO:0000256" key="1">
    <source>
        <dbReference type="SAM" id="MobiDB-lite"/>
    </source>
</evidence>
<feature type="region of interest" description="Disordered" evidence="1">
    <location>
        <begin position="245"/>
        <end position="273"/>
    </location>
</feature>
<dbReference type="Pfam" id="PF03004">
    <property type="entry name" value="Transposase_24"/>
    <property type="match status" value="1"/>
</dbReference>
<feature type="region of interest" description="Disordered" evidence="1">
    <location>
        <begin position="1"/>
        <end position="123"/>
    </location>
</feature>
<protein>
    <submittedName>
        <fullName evidence="2">Uncharacterized protein</fullName>
    </submittedName>
</protein>
<feature type="compositionally biased region" description="Polar residues" evidence="1">
    <location>
        <begin position="258"/>
        <end position="269"/>
    </location>
</feature>
<dbReference type="SUPFAM" id="SSF81995">
    <property type="entry name" value="beta-sandwich domain of Sec23/24"/>
    <property type="match status" value="1"/>
</dbReference>
<sequence>MGCDHDGRRRSGRLNPIVILPQPPPQPDPHDNTTPPLNSEKEPENELENNADKGALNEVENEAEEHPSSSVRIRTYFGPNPYLSVPQPQPQPPPQPQPQPQPEPPPQPKPLPPPNLSPNLSLSLSRSPSLIMRQLTTPKIGTLPKMLTILTPFSLTQQLTRPNLIAEKGDAVDLKDVFDRTHLKKSPAGKVYVSDKAKKTAELFQTLKVANGNEMDDEAIWNLAVKGEDKRGRVYGFGQRSRMSKANREVEAMEASPSEPTKSTATSAEQTKRFTAEEVKQLIAAKRRDTGLKWTRIEKDLLRI</sequence>
<proteinExistence type="predicted"/>
<dbReference type="AlphaFoldDB" id="A0A833RIA8"/>
<name>A0A833RIA8_9POAL</name>